<dbReference type="Pfam" id="PF01202">
    <property type="entry name" value="SKI"/>
    <property type="match status" value="1"/>
</dbReference>
<organism evidence="12 13">
    <name type="scientific">Microterricola pindariensis</name>
    <dbReference type="NCBI Taxonomy" id="478010"/>
    <lineage>
        <taxon>Bacteria</taxon>
        <taxon>Bacillati</taxon>
        <taxon>Actinomycetota</taxon>
        <taxon>Actinomycetes</taxon>
        <taxon>Micrococcales</taxon>
        <taxon>Microbacteriaceae</taxon>
        <taxon>Microterricola</taxon>
    </lineage>
</organism>
<evidence type="ECO:0000256" key="11">
    <source>
        <dbReference type="HAMAP-Rule" id="MF_00109"/>
    </source>
</evidence>
<keyword evidence="6 11" id="KW-0547">Nucleotide-binding</keyword>
<proteinExistence type="inferred from homology"/>
<dbReference type="EMBL" id="MPZN01000001">
    <property type="protein sequence ID" value="PPL20604.1"/>
    <property type="molecule type" value="Genomic_DNA"/>
</dbReference>
<keyword evidence="11" id="KW-0479">Metal-binding</keyword>
<dbReference type="Gene3D" id="3.40.50.300">
    <property type="entry name" value="P-loop containing nucleotide triphosphate hydrolases"/>
    <property type="match status" value="1"/>
</dbReference>
<comment type="cofactor">
    <cofactor evidence="11">
        <name>Mg(2+)</name>
        <dbReference type="ChEBI" id="CHEBI:18420"/>
    </cofactor>
    <text evidence="11">Binds 1 Mg(2+) ion per subunit.</text>
</comment>
<evidence type="ECO:0000256" key="9">
    <source>
        <dbReference type="ARBA" id="ARBA00023141"/>
    </source>
</evidence>
<dbReference type="HAMAP" id="MF_00109">
    <property type="entry name" value="Shikimate_kinase"/>
    <property type="match status" value="1"/>
</dbReference>
<feature type="binding site" evidence="11">
    <location>
        <position position="151"/>
    </location>
    <ligand>
        <name>ATP</name>
        <dbReference type="ChEBI" id="CHEBI:30616"/>
    </ligand>
</feature>
<feature type="binding site" evidence="11">
    <location>
        <position position="134"/>
    </location>
    <ligand>
        <name>substrate</name>
    </ligand>
</feature>
<evidence type="ECO:0000256" key="5">
    <source>
        <dbReference type="ARBA" id="ARBA00022679"/>
    </source>
</evidence>
<dbReference type="InterPro" id="IPR031322">
    <property type="entry name" value="Shikimate/glucono_kinase"/>
</dbReference>
<protein>
    <recommendedName>
        <fullName evidence="3 11">Shikimate kinase</fullName>
        <shortName evidence="11">SK</shortName>
        <ecNumber evidence="3 11">2.7.1.71</ecNumber>
    </recommendedName>
</protein>
<feature type="binding site" evidence="11">
    <location>
        <begin position="10"/>
        <end position="15"/>
    </location>
    <ligand>
        <name>ATP</name>
        <dbReference type="ChEBI" id="CHEBI:30616"/>
    </ligand>
</feature>
<keyword evidence="13" id="KW-1185">Reference proteome</keyword>
<feature type="binding site" evidence="11">
    <location>
        <position position="55"/>
    </location>
    <ligand>
        <name>substrate</name>
    </ligand>
</feature>
<comment type="subcellular location">
    <subcellularLocation>
        <location evidence="11">Cytoplasm</location>
    </subcellularLocation>
</comment>
<feature type="binding site" evidence="11">
    <location>
        <position position="14"/>
    </location>
    <ligand>
        <name>Mg(2+)</name>
        <dbReference type="ChEBI" id="CHEBI:18420"/>
    </ligand>
</feature>
<dbReference type="EC" id="2.7.1.71" evidence="3 11"/>
<dbReference type="InterPro" id="IPR000623">
    <property type="entry name" value="Shikimate_kinase/TSH1"/>
</dbReference>
<dbReference type="InterPro" id="IPR023000">
    <property type="entry name" value="Shikimate_kinase_CS"/>
</dbReference>
<comment type="pathway">
    <text evidence="1 11">Metabolic intermediate biosynthesis; chorismate biosynthesis; chorismate from D-erythrose 4-phosphate and phosphoenolpyruvate: step 5/7.</text>
</comment>
<evidence type="ECO:0000256" key="1">
    <source>
        <dbReference type="ARBA" id="ARBA00004842"/>
    </source>
</evidence>
<reference evidence="12 13" key="1">
    <citation type="journal article" date="2008" name="Int. J. Syst. Evol. Microbiol.">
        <title>Leifsonia pindariensis sp. nov., isolated from the Pindari glacier of the Indian Himalayas, and emended description of the genus Leifsonia.</title>
        <authorList>
            <person name="Reddy G.S."/>
            <person name="Prabagaran S.R."/>
            <person name="Shivaji S."/>
        </authorList>
    </citation>
    <scope>NUCLEOTIDE SEQUENCE [LARGE SCALE GENOMIC DNA]</scope>
    <source>
        <strain evidence="12 13">PON 10</strain>
    </source>
</reference>
<comment type="similarity">
    <text evidence="2 11">Belongs to the shikimate kinase family.</text>
</comment>
<evidence type="ECO:0000256" key="8">
    <source>
        <dbReference type="ARBA" id="ARBA00022840"/>
    </source>
</evidence>
<keyword evidence="4 11" id="KW-0028">Amino-acid biosynthesis</keyword>
<comment type="subunit">
    <text evidence="11">Monomer.</text>
</comment>
<sequence length="178" mass="18837">MPLVFIGPMAAGKSKIGRLVARGLDVPFRDTDKLVSAVHGPIPEIFAAHGESEFRRLERAAVHDALAEEAVVALGGGAVLDAATQAELAGHTVVLLTVSREAVGRRLSGGRPLLDSDGDADAAVERWAAIAAARTPIYESLATVTFDTSARPISHIADDIVTWARQRGLGKEREAQRD</sequence>
<dbReference type="PROSITE" id="PS01128">
    <property type="entry name" value="SHIKIMATE_KINASE"/>
    <property type="match status" value="1"/>
</dbReference>
<feature type="binding site" evidence="11">
    <location>
        <position position="111"/>
    </location>
    <ligand>
        <name>ATP</name>
        <dbReference type="ChEBI" id="CHEBI:30616"/>
    </ligand>
</feature>
<evidence type="ECO:0000313" key="13">
    <source>
        <dbReference type="Proteomes" id="UP000237755"/>
    </source>
</evidence>
<dbReference type="PANTHER" id="PTHR21087:SF16">
    <property type="entry name" value="SHIKIMATE KINASE 1, CHLOROPLASTIC"/>
    <property type="match status" value="1"/>
</dbReference>
<keyword evidence="7 11" id="KW-0418">Kinase</keyword>
<comment type="catalytic activity">
    <reaction evidence="10 11">
        <text>shikimate + ATP = 3-phosphoshikimate + ADP + H(+)</text>
        <dbReference type="Rhea" id="RHEA:13121"/>
        <dbReference type="ChEBI" id="CHEBI:15378"/>
        <dbReference type="ChEBI" id="CHEBI:30616"/>
        <dbReference type="ChEBI" id="CHEBI:36208"/>
        <dbReference type="ChEBI" id="CHEBI:145989"/>
        <dbReference type="ChEBI" id="CHEBI:456216"/>
        <dbReference type="EC" id="2.7.1.71"/>
    </reaction>
</comment>
<comment type="function">
    <text evidence="11">Catalyzes the specific phosphorylation of the 3-hydroxyl group of shikimic acid using ATP as a cosubstrate.</text>
</comment>
<dbReference type="PRINTS" id="PR01100">
    <property type="entry name" value="SHIKIMTKNASE"/>
</dbReference>
<evidence type="ECO:0000313" key="12">
    <source>
        <dbReference type="EMBL" id="PPL20604.1"/>
    </source>
</evidence>
<keyword evidence="11" id="KW-0460">Magnesium</keyword>
<keyword evidence="9 11" id="KW-0057">Aromatic amino acid biosynthesis</keyword>
<evidence type="ECO:0000256" key="6">
    <source>
        <dbReference type="ARBA" id="ARBA00022741"/>
    </source>
</evidence>
<dbReference type="CDD" id="cd00464">
    <property type="entry name" value="SK"/>
    <property type="match status" value="1"/>
</dbReference>
<evidence type="ECO:0000256" key="10">
    <source>
        <dbReference type="ARBA" id="ARBA00048567"/>
    </source>
</evidence>
<feature type="binding site" evidence="11">
    <location>
        <position position="76"/>
    </location>
    <ligand>
        <name>substrate</name>
    </ligand>
</feature>
<feature type="binding site" evidence="11">
    <location>
        <position position="32"/>
    </location>
    <ligand>
        <name>substrate</name>
    </ligand>
</feature>
<evidence type="ECO:0000256" key="7">
    <source>
        <dbReference type="ARBA" id="ARBA00022777"/>
    </source>
</evidence>
<evidence type="ECO:0000256" key="2">
    <source>
        <dbReference type="ARBA" id="ARBA00006997"/>
    </source>
</evidence>
<gene>
    <name evidence="11" type="primary">aroK</name>
    <name evidence="12" type="ORF">GY24_00725</name>
</gene>
<keyword evidence="8 11" id="KW-0067">ATP-binding</keyword>
<dbReference type="InterPro" id="IPR027417">
    <property type="entry name" value="P-loop_NTPase"/>
</dbReference>
<dbReference type="Proteomes" id="UP000237755">
    <property type="component" value="Unassembled WGS sequence"/>
</dbReference>
<dbReference type="SUPFAM" id="SSF52540">
    <property type="entry name" value="P-loop containing nucleoside triphosphate hydrolases"/>
    <property type="match status" value="1"/>
</dbReference>
<keyword evidence="5 11" id="KW-0808">Transferase</keyword>
<name>A0ABX5B2J6_9MICO</name>
<comment type="caution">
    <text evidence="12">The sequence shown here is derived from an EMBL/GenBank/DDBJ whole genome shotgun (WGS) entry which is preliminary data.</text>
</comment>
<accession>A0ABX5B2J6</accession>
<evidence type="ECO:0000256" key="3">
    <source>
        <dbReference type="ARBA" id="ARBA00012154"/>
    </source>
</evidence>
<keyword evidence="11" id="KW-0963">Cytoplasm</keyword>
<evidence type="ECO:0000256" key="4">
    <source>
        <dbReference type="ARBA" id="ARBA00022605"/>
    </source>
</evidence>
<dbReference type="PANTHER" id="PTHR21087">
    <property type="entry name" value="SHIKIMATE KINASE"/>
    <property type="match status" value="1"/>
</dbReference>